<dbReference type="KEGG" id="amr:AM1_F0158"/>
<dbReference type="HOGENOM" id="CLU_2285208_0_0_3"/>
<protein>
    <submittedName>
        <fullName evidence="1">Uncharacterized protein</fullName>
    </submittedName>
</protein>
<sequence length="101" mass="12231">MTDAKLRKRTLAAWKYRCALRPWVRTYGYAHVHHTNYKRYGHEWIWLDLLPLSPGSHTFIHQWLGGAKTVTEQNQRGRYPNLLQRLIHAWCRATWLFVRFL</sequence>
<gene>
    <name evidence="1" type="ordered locus">AM1_F0158</name>
</gene>
<reference evidence="1 2" key="1">
    <citation type="journal article" date="2008" name="Proc. Natl. Acad. Sci. U.S.A.">
        <title>Niche adaptation and genome expansion in the chlorophyll d-producing cyanobacterium Acaryochloris marina.</title>
        <authorList>
            <person name="Swingley W.D."/>
            <person name="Chen M."/>
            <person name="Cheung P.C."/>
            <person name="Conrad A.L."/>
            <person name="Dejesa L.C."/>
            <person name="Hao J."/>
            <person name="Honchak B.M."/>
            <person name="Karbach L.E."/>
            <person name="Kurdoglu A."/>
            <person name="Lahiri S."/>
            <person name="Mastrian S.D."/>
            <person name="Miyashita H."/>
            <person name="Page L."/>
            <person name="Ramakrishna P."/>
            <person name="Satoh S."/>
            <person name="Sattley W.M."/>
            <person name="Shimada Y."/>
            <person name="Taylor H.L."/>
            <person name="Tomo T."/>
            <person name="Tsuchiya T."/>
            <person name="Wang Z.T."/>
            <person name="Raymond J."/>
            <person name="Mimuro M."/>
            <person name="Blankenship R.E."/>
            <person name="Touchman J.W."/>
        </authorList>
    </citation>
    <scope>NUCLEOTIDE SEQUENCE [LARGE SCALE GENOMIC DNA]</scope>
    <source>
        <strain evidence="2">MBIC 11017</strain>
        <plasmid evidence="2">Plasmid pREB6</plasmid>
    </source>
</reference>
<dbReference type="AlphaFoldDB" id="A8ZPV1"/>
<evidence type="ECO:0000313" key="2">
    <source>
        <dbReference type="Proteomes" id="UP000000268"/>
    </source>
</evidence>
<name>A8ZPV1_ACAM1</name>
<keyword evidence="2" id="KW-1185">Reference proteome</keyword>
<keyword evidence="1" id="KW-0614">Plasmid</keyword>
<accession>A8ZPV1</accession>
<geneLocation type="plasmid" evidence="1 2">
    <name>pREB6</name>
</geneLocation>
<dbReference type="EMBL" id="CP000843">
    <property type="protein sequence ID" value="ABW33027.1"/>
    <property type="molecule type" value="Genomic_DNA"/>
</dbReference>
<evidence type="ECO:0000313" key="1">
    <source>
        <dbReference type="EMBL" id="ABW33027.1"/>
    </source>
</evidence>
<organism evidence="1 2">
    <name type="scientific">Acaryochloris marina (strain MBIC 11017)</name>
    <dbReference type="NCBI Taxonomy" id="329726"/>
    <lineage>
        <taxon>Bacteria</taxon>
        <taxon>Bacillati</taxon>
        <taxon>Cyanobacteriota</taxon>
        <taxon>Cyanophyceae</taxon>
        <taxon>Acaryochloridales</taxon>
        <taxon>Acaryochloridaceae</taxon>
        <taxon>Acaryochloris</taxon>
    </lineage>
</organism>
<proteinExistence type="predicted"/>
<dbReference type="RefSeq" id="WP_012168220.1">
    <property type="nucleotide sequence ID" value="NC_009931.1"/>
</dbReference>
<dbReference type="Proteomes" id="UP000000268">
    <property type="component" value="Plasmid pREB6"/>
</dbReference>